<comment type="caution">
    <text evidence="2">The sequence shown here is derived from an EMBL/GenBank/DDBJ whole genome shotgun (WGS) entry which is preliminary data.</text>
</comment>
<feature type="region of interest" description="Disordered" evidence="1">
    <location>
        <begin position="103"/>
        <end position="183"/>
    </location>
</feature>
<protein>
    <submittedName>
        <fullName evidence="2">Uncharacterized protein</fullName>
    </submittedName>
</protein>
<dbReference type="STRING" id="1182543.W9WZ40"/>
<reference evidence="2 3" key="1">
    <citation type="submission" date="2013-03" db="EMBL/GenBank/DDBJ databases">
        <title>The Genome Sequence of Cladophialophora psammophila CBS 110553.</title>
        <authorList>
            <consortium name="The Broad Institute Genomics Platform"/>
            <person name="Cuomo C."/>
            <person name="de Hoog S."/>
            <person name="Gorbushina A."/>
            <person name="Walker B."/>
            <person name="Young S.K."/>
            <person name="Zeng Q."/>
            <person name="Gargeya S."/>
            <person name="Fitzgerald M."/>
            <person name="Haas B."/>
            <person name="Abouelleil A."/>
            <person name="Allen A.W."/>
            <person name="Alvarado L."/>
            <person name="Arachchi H.M."/>
            <person name="Berlin A.M."/>
            <person name="Chapman S.B."/>
            <person name="Gainer-Dewar J."/>
            <person name="Goldberg J."/>
            <person name="Griggs A."/>
            <person name="Gujja S."/>
            <person name="Hansen M."/>
            <person name="Howarth C."/>
            <person name="Imamovic A."/>
            <person name="Ireland A."/>
            <person name="Larimer J."/>
            <person name="McCowan C."/>
            <person name="Murphy C."/>
            <person name="Pearson M."/>
            <person name="Poon T.W."/>
            <person name="Priest M."/>
            <person name="Roberts A."/>
            <person name="Saif S."/>
            <person name="Shea T."/>
            <person name="Sisk P."/>
            <person name="Sykes S."/>
            <person name="Wortman J."/>
            <person name="Nusbaum C."/>
            <person name="Birren B."/>
        </authorList>
    </citation>
    <scope>NUCLEOTIDE SEQUENCE [LARGE SCALE GENOMIC DNA]</scope>
    <source>
        <strain evidence="2 3">CBS 110553</strain>
    </source>
</reference>
<evidence type="ECO:0000313" key="2">
    <source>
        <dbReference type="EMBL" id="EXJ69926.1"/>
    </source>
</evidence>
<dbReference type="HOGENOM" id="CLU_1199662_0_0_1"/>
<gene>
    <name evidence="2" type="ORF">A1O5_06999</name>
</gene>
<dbReference type="AlphaFoldDB" id="W9WZ40"/>
<name>W9WZ40_9EURO</name>
<dbReference type="OrthoDB" id="4160303at2759"/>
<evidence type="ECO:0000256" key="1">
    <source>
        <dbReference type="SAM" id="MobiDB-lite"/>
    </source>
</evidence>
<dbReference type="GeneID" id="19191705"/>
<accession>W9WZ40</accession>
<dbReference type="RefSeq" id="XP_007745778.1">
    <property type="nucleotide sequence ID" value="XM_007747588.1"/>
</dbReference>
<evidence type="ECO:0000313" key="3">
    <source>
        <dbReference type="Proteomes" id="UP000019471"/>
    </source>
</evidence>
<dbReference type="EMBL" id="AMGX01000010">
    <property type="protein sequence ID" value="EXJ69926.1"/>
    <property type="molecule type" value="Genomic_DNA"/>
</dbReference>
<organism evidence="2 3">
    <name type="scientific">Cladophialophora psammophila CBS 110553</name>
    <dbReference type="NCBI Taxonomy" id="1182543"/>
    <lineage>
        <taxon>Eukaryota</taxon>
        <taxon>Fungi</taxon>
        <taxon>Dikarya</taxon>
        <taxon>Ascomycota</taxon>
        <taxon>Pezizomycotina</taxon>
        <taxon>Eurotiomycetes</taxon>
        <taxon>Chaetothyriomycetidae</taxon>
        <taxon>Chaetothyriales</taxon>
        <taxon>Herpotrichiellaceae</taxon>
        <taxon>Cladophialophora</taxon>
    </lineage>
</organism>
<dbReference type="Proteomes" id="UP000019471">
    <property type="component" value="Unassembled WGS sequence"/>
</dbReference>
<sequence>MIIVPLSIGCLVLLLLSILLWRKYHPTSFHKILDSIPGLGFFARWRKTRENNRNIIAMKRLGMLTGDNNKGSAASRYAGGDTYARHLRKFEEDAARAREKYSFDTAGHAPTSPFSTGNRSAKSGGTPRTPKVGSPWRHTPTKAASNPGKGRRDVFTSSPSARNGEYGSSRENQNAEEDRRSLESWEERWYALGSETEAAAGAGPGQSWRKLV</sequence>
<feature type="compositionally biased region" description="Polar residues" evidence="1">
    <location>
        <begin position="112"/>
        <end position="123"/>
    </location>
</feature>
<proteinExistence type="predicted"/>
<keyword evidence="3" id="KW-1185">Reference proteome</keyword>